<feature type="domain" description="Mechanosensitive ion channel MscS" evidence="9">
    <location>
        <begin position="411"/>
        <end position="478"/>
    </location>
</feature>
<comment type="subcellular location">
    <subcellularLocation>
        <location evidence="1">Cell membrane</location>
        <topology evidence="1">Multi-pass membrane protein</topology>
    </subcellularLocation>
</comment>
<dbReference type="InterPro" id="IPR049278">
    <property type="entry name" value="MS_channel_C"/>
</dbReference>
<reference evidence="11 12" key="1">
    <citation type="submission" date="2015-12" db="EMBL/GenBank/DDBJ databases">
        <authorList>
            <person name="Shamseldin A."/>
            <person name="Moawad H."/>
            <person name="Abd El-Rahim W.M."/>
            <person name="Sadowsky M.J."/>
        </authorList>
    </citation>
    <scope>NUCLEOTIDE SEQUENCE [LARGE SCALE GENOMIC DNA]</scope>
    <source>
        <strain evidence="11 12">WF1</strain>
    </source>
</reference>
<dbReference type="Proteomes" id="UP000191980">
    <property type="component" value="Unassembled WGS sequence"/>
</dbReference>
<dbReference type="Gene3D" id="1.10.287.1260">
    <property type="match status" value="1"/>
</dbReference>
<evidence type="ECO:0000256" key="1">
    <source>
        <dbReference type="ARBA" id="ARBA00004651"/>
    </source>
</evidence>
<dbReference type="InterPro" id="IPR006685">
    <property type="entry name" value="MscS_channel_2nd"/>
</dbReference>
<dbReference type="STRING" id="1420851.AU255_19115"/>
<dbReference type="SUPFAM" id="SSF82689">
    <property type="entry name" value="Mechanosensitive channel protein MscS (YggB), C-terminal domain"/>
    <property type="match status" value="1"/>
</dbReference>
<evidence type="ECO:0000256" key="5">
    <source>
        <dbReference type="ARBA" id="ARBA00022989"/>
    </source>
</evidence>
<feature type="domain" description="Mechanosensitive ion channel MscS C-terminal" evidence="10">
    <location>
        <begin position="485"/>
        <end position="594"/>
    </location>
</feature>
<dbReference type="OrthoDB" id="9775207at2"/>
<evidence type="ECO:0000256" key="8">
    <source>
        <dbReference type="SAM" id="SignalP"/>
    </source>
</evidence>
<dbReference type="Pfam" id="PF21082">
    <property type="entry name" value="MS_channel_3rd"/>
    <property type="match status" value="1"/>
</dbReference>
<dbReference type="InterPro" id="IPR010920">
    <property type="entry name" value="LSM_dom_sf"/>
</dbReference>
<evidence type="ECO:0000256" key="3">
    <source>
        <dbReference type="ARBA" id="ARBA00022475"/>
    </source>
</evidence>
<keyword evidence="5 7" id="KW-1133">Transmembrane helix</keyword>
<dbReference type="RefSeq" id="WP_080524521.1">
    <property type="nucleotide sequence ID" value="NZ_LPUF01000006.1"/>
</dbReference>
<dbReference type="InterPro" id="IPR045042">
    <property type="entry name" value="YnaI-like"/>
</dbReference>
<organism evidence="11 12">
    <name type="scientific">Methyloprofundus sedimenti</name>
    <dbReference type="NCBI Taxonomy" id="1420851"/>
    <lineage>
        <taxon>Bacteria</taxon>
        <taxon>Pseudomonadati</taxon>
        <taxon>Pseudomonadota</taxon>
        <taxon>Gammaproteobacteria</taxon>
        <taxon>Methylococcales</taxon>
        <taxon>Methylococcaceae</taxon>
        <taxon>Methyloprofundus</taxon>
    </lineage>
</organism>
<gene>
    <name evidence="11" type="ORF">AU255_19115</name>
</gene>
<evidence type="ECO:0000256" key="7">
    <source>
        <dbReference type="SAM" id="Phobius"/>
    </source>
</evidence>
<evidence type="ECO:0000256" key="4">
    <source>
        <dbReference type="ARBA" id="ARBA00022692"/>
    </source>
</evidence>
<evidence type="ECO:0000256" key="6">
    <source>
        <dbReference type="ARBA" id="ARBA00023136"/>
    </source>
</evidence>
<evidence type="ECO:0000259" key="9">
    <source>
        <dbReference type="Pfam" id="PF00924"/>
    </source>
</evidence>
<dbReference type="EMBL" id="LPUF01000006">
    <property type="protein sequence ID" value="OQK15092.1"/>
    <property type="molecule type" value="Genomic_DNA"/>
</dbReference>
<comment type="similarity">
    <text evidence="2">Belongs to the MscS (TC 1.A.23) family.</text>
</comment>
<feature type="transmembrane region" description="Helical" evidence="7">
    <location>
        <begin position="323"/>
        <end position="342"/>
    </location>
</feature>
<proteinExistence type="inferred from homology"/>
<keyword evidence="4 7" id="KW-0812">Transmembrane</keyword>
<dbReference type="Gene3D" id="3.30.70.100">
    <property type="match status" value="1"/>
</dbReference>
<dbReference type="InterPro" id="IPR023408">
    <property type="entry name" value="MscS_beta-dom_sf"/>
</dbReference>
<dbReference type="PANTHER" id="PTHR43634:SF2">
    <property type="entry name" value="LOW CONDUCTANCE MECHANOSENSITIVE CHANNEL YNAI"/>
    <property type="match status" value="1"/>
</dbReference>
<dbReference type="SUPFAM" id="SSF50182">
    <property type="entry name" value="Sm-like ribonucleoproteins"/>
    <property type="match status" value="1"/>
</dbReference>
<feature type="transmembrane region" description="Helical" evidence="7">
    <location>
        <begin position="389"/>
        <end position="409"/>
    </location>
</feature>
<dbReference type="SUPFAM" id="SSF82861">
    <property type="entry name" value="Mechanosensitive channel protein MscS (YggB), transmembrane region"/>
    <property type="match status" value="1"/>
</dbReference>
<evidence type="ECO:0000313" key="12">
    <source>
        <dbReference type="Proteomes" id="UP000191980"/>
    </source>
</evidence>
<dbReference type="Gene3D" id="2.30.30.60">
    <property type="match status" value="1"/>
</dbReference>
<evidence type="ECO:0000256" key="2">
    <source>
        <dbReference type="ARBA" id="ARBA00008017"/>
    </source>
</evidence>
<feature type="signal peptide" evidence="8">
    <location>
        <begin position="1"/>
        <end position="23"/>
    </location>
</feature>
<keyword evidence="8" id="KW-0732">Signal</keyword>
<dbReference type="PANTHER" id="PTHR43634">
    <property type="entry name" value="OW CONDUCTANCE MECHANOSENSITIVE CHANNEL"/>
    <property type="match status" value="1"/>
</dbReference>
<evidence type="ECO:0008006" key="13">
    <source>
        <dbReference type="Google" id="ProtNLM"/>
    </source>
</evidence>
<keyword evidence="6 7" id="KW-0472">Membrane</keyword>
<evidence type="ECO:0000259" key="10">
    <source>
        <dbReference type="Pfam" id="PF21082"/>
    </source>
</evidence>
<keyword evidence="3" id="KW-1003">Cell membrane</keyword>
<keyword evidence="12" id="KW-1185">Reference proteome</keyword>
<sequence>MIKKFSNVFLLMFLLLASFQLKASSEERYVAITEMLKNVAEINQEIASNDDDATLQILLQKKNSIFHNLLLIIRGSYIEYQVQDINEEELILLRSKININLSRGNAVAVQRDQYASDFILTKRAIGEYIVFLVQASRNYLSKEEIIEESRKRIKLITQKIEETPDPIEGDSEIFQNLAENYADLLKVYAVYQDFLEYVITNPDEIVTTSFFQKISLISFISYINNNAVFRNINYKIAPLRIDMGGIIVSLCIMLLNIIAFPLVSKASNRLVERFILNDEKIENVELVFMSMYKPILYLVLFFGIDLSMNALLYKTEIKITLDYFVYIVYAVLYIYLLFNIIDSVAVVHSEQSEKRNKAYSKELVLLLVKSLKGLVFLVCLTLLLSHFGINITAILSTLGIGGLAFAMAAKDSLSNFFGGLNIMIDRIYKMGDWIKVGSVEGTVVEIGLRSTTVRTFDNALITMPNSLVSTASVLNWNRRSVGRRIKMHIGVTYESNMNDIRQALQDIKNMLAEHPGIANAKERQVSNIARNKFLILEDVHGIKSTQLVFLDRYSDFSMDILIYCFSKTVNWADWLEVKQDVMFKIAEILEKNNLTFAYPTNVQINRNEESAVMGAEKLMAE</sequence>
<dbReference type="Pfam" id="PF00924">
    <property type="entry name" value="MS_channel_2nd"/>
    <property type="match status" value="1"/>
</dbReference>
<feature type="transmembrane region" description="Helical" evidence="7">
    <location>
        <begin position="363"/>
        <end position="383"/>
    </location>
</feature>
<evidence type="ECO:0000313" key="11">
    <source>
        <dbReference type="EMBL" id="OQK15092.1"/>
    </source>
</evidence>
<dbReference type="InterPro" id="IPR011014">
    <property type="entry name" value="MscS_channel_TM-2"/>
</dbReference>
<name>A0A1V8M0R0_9GAMM</name>
<feature type="transmembrane region" description="Helical" evidence="7">
    <location>
        <begin position="243"/>
        <end position="263"/>
    </location>
</feature>
<accession>A0A1V8M0R0</accession>
<protein>
    <recommendedName>
        <fullName evidence="13">Mechanosensitive ion channel protein MscS</fullName>
    </recommendedName>
</protein>
<feature type="chain" id="PRO_5012325269" description="Mechanosensitive ion channel protein MscS" evidence="8">
    <location>
        <begin position="24"/>
        <end position="621"/>
    </location>
</feature>
<comment type="caution">
    <text evidence="11">The sequence shown here is derived from an EMBL/GenBank/DDBJ whole genome shotgun (WGS) entry which is preliminary data.</text>
</comment>
<dbReference type="AlphaFoldDB" id="A0A1V8M0R0"/>
<dbReference type="InterPro" id="IPR011066">
    <property type="entry name" value="MscS_channel_C_sf"/>
</dbReference>
<dbReference type="GO" id="GO:0005886">
    <property type="term" value="C:plasma membrane"/>
    <property type="evidence" value="ECO:0007669"/>
    <property type="project" value="UniProtKB-SubCell"/>
</dbReference>
<dbReference type="GO" id="GO:0008381">
    <property type="term" value="F:mechanosensitive monoatomic ion channel activity"/>
    <property type="evidence" value="ECO:0007669"/>
    <property type="project" value="UniProtKB-ARBA"/>
</dbReference>